<dbReference type="InterPro" id="IPR011006">
    <property type="entry name" value="CheY-like_superfamily"/>
</dbReference>
<comment type="subcellular location">
    <subcellularLocation>
        <location evidence="1">Cell membrane</location>
        <topology evidence="1">Multi-pass membrane protein</topology>
    </subcellularLocation>
</comment>
<gene>
    <name evidence="12" type="ORF">GCM10007853_14460</name>
</gene>
<accession>A0ABQ5VB42</accession>
<keyword evidence="2" id="KW-1003">Cell membrane</keyword>
<keyword evidence="3 10" id="KW-0597">Phosphoprotein</keyword>
<feature type="modified residue" description="4-aspartylphosphate" evidence="10">
    <location>
        <position position="66"/>
    </location>
</feature>
<feature type="domain" description="Response regulatory" evidence="11">
    <location>
        <begin position="17"/>
        <end position="137"/>
    </location>
</feature>
<dbReference type="PANTHER" id="PTHR45339:SF1">
    <property type="entry name" value="HYBRID SIGNAL TRANSDUCTION HISTIDINE KINASE J"/>
    <property type="match status" value="1"/>
</dbReference>
<reference evidence="12" key="2">
    <citation type="submission" date="2023-01" db="EMBL/GenBank/DDBJ databases">
        <title>Draft genome sequence of Algimonas ampicilliniresistens strain NBRC 108219.</title>
        <authorList>
            <person name="Sun Q."/>
            <person name="Mori K."/>
        </authorList>
    </citation>
    <scope>NUCLEOTIDE SEQUENCE</scope>
    <source>
        <strain evidence="12">NBRC 108219</strain>
    </source>
</reference>
<dbReference type="CDD" id="cd17546">
    <property type="entry name" value="REC_hyHK_CKI1_RcsC-like"/>
    <property type="match status" value="1"/>
</dbReference>
<evidence type="ECO:0000256" key="1">
    <source>
        <dbReference type="ARBA" id="ARBA00004651"/>
    </source>
</evidence>
<evidence type="ECO:0000256" key="4">
    <source>
        <dbReference type="ARBA" id="ARBA00022692"/>
    </source>
</evidence>
<dbReference type="PROSITE" id="PS50110">
    <property type="entry name" value="RESPONSE_REGULATORY"/>
    <property type="match status" value="1"/>
</dbReference>
<keyword evidence="8" id="KW-0902">Two-component regulatory system</keyword>
<organism evidence="12 13">
    <name type="scientific">Algimonas ampicilliniresistens</name>
    <dbReference type="NCBI Taxonomy" id="1298735"/>
    <lineage>
        <taxon>Bacteria</taxon>
        <taxon>Pseudomonadati</taxon>
        <taxon>Pseudomonadota</taxon>
        <taxon>Alphaproteobacteria</taxon>
        <taxon>Maricaulales</taxon>
        <taxon>Robiginitomaculaceae</taxon>
        <taxon>Algimonas</taxon>
    </lineage>
</organism>
<evidence type="ECO:0000256" key="6">
    <source>
        <dbReference type="ARBA" id="ARBA00022840"/>
    </source>
</evidence>
<keyword evidence="13" id="KW-1185">Reference proteome</keyword>
<dbReference type="Gene3D" id="3.40.50.2300">
    <property type="match status" value="1"/>
</dbReference>
<evidence type="ECO:0000259" key="11">
    <source>
        <dbReference type="PROSITE" id="PS50110"/>
    </source>
</evidence>
<dbReference type="SMART" id="SM00448">
    <property type="entry name" value="REC"/>
    <property type="match status" value="1"/>
</dbReference>
<dbReference type="SUPFAM" id="SSF52172">
    <property type="entry name" value="CheY-like"/>
    <property type="match status" value="1"/>
</dbReference>
<keyword evidence="5" id="KW-0547">Nucleotide-binding</keyword>
<dbReference type="InterPro" id="IPR036641">
    <property type="entry name" value="HPT_dom_sf"/>
</dbReference>
<keyword evidence="7" id="KW-1133">Transmembrane helix</keyword>
<evidence type="ECO:0000256" key="8">
    <source>
        <dbReference type="ARBA" id="ARBA00023012"/>
    </source>
</evidence>
<dbReference type="Pfam" id="PF00072">
    <property type="entry name" value="Response_reg"/>
    <property type="match status" value="1"/>
</dbReference>
<keyword evidence="6" id="KW-0067">ATP-binding</keyword>
<reference evidence="12" key="1">
    <citation type="journal article" date="2014" name="Int. J. Syst. Evol. Microbiol.">
        <title>Complete genome of a new Firmicutes species belonging to the dominant human colonic microbiota ('Ruminococcus bicirculans') reveals two chromosomes and a selective capacity to utilize plant glucans.</title>
        <authorList>
            <consortium name="NISC Comparative Sequencing Program"/>
            <person name="Wegmann U."/>
            <person name="Louis P."/>
            <person name="Goesmann A."/>
            <person name="Henrissat B."/>
            <person name="Duncan S.H."/>
            <person name="Flint H.J."/>
        </authorList>
    </citation>
    <scope>NUCLEOTIDE SEQUENCE</scope>
    <source>
        <strain evidence="12">NBRC 108219</strain>
    </source>
</reference>
<evidence type="ECO:0000256" key="10">
    <source>
        <dbReference type="PROSITE-ProRule" id="PRU00169"/>
    </source>
</evidence>
<evidence type="ECO:0000256" key="7">
    <source>
        <dbReference type="ARBA" id="ARBA00022989"/>
    </source>
</evidence>
<dbReference type="EMBL" id="BSNK01000001">
    <property type="protein sequence ID" value="GLQ23572.1"/>
    <property type="molecule type" value="Genomic_DNA"/>
</dbReference>
<evidence type="ECO:0000256" key="3">
    <source>
        <dbReference type="ARBA" id="ARBA00022553"/>
    </source>
</evidence>
<proteinExistence type="predicted"/>
<dbReference type="Proteomes" id="UP001161391">
    <property type="component" value="Unassembled WGS sequence"/>
</dbReference>
<comment type="caution">
    <text evidence="12">The sequence shown here is derived from an EMBL/GenBank/DDBJ whole genome shotgun (WGS) entry which is preliminary data.</text>
</comment>
<evidence type="ECO:0000256" key="5">
    <source>
        <dbReference type="ARBA" id="ARBA00022741"/>
    </source>
</evidence>
<sequence>MKIHDILGCVTQMRPMRVLLAENNLSNSLVARSILEREGHVVTIVPNGVEAIGRARVEPFDIILLDIVMPVMDGLESVQYLRPPLSKMLVSVRPYVFALTAYDRPDDIAAYQQAGFDGVIAKPLRKGDLHASFSRVKNGDGPTLTPTLTGIAANSPDAASRPLLDEAIIRDGAGLADDVTRERIWRSYRQGLSAALREISRCLPGCLNRDVHDTERFQAALHSLRSASLTVGMDRAPYLASELRGAPIEDLTTGVAKLLHAVRDSLPQLEQALLDISAESVATR</sequence>
<dbReference type="InterPro" id="IPR001789">
    <property type="entry name" value="Sig_transdc_resp-reg_receiver"/>
</dbReference>
<name>A0ABQ5VB42_9PROT</name>
<evidence type="ECO:0000313" key="12">
    <source>
        <dbReference type="EMBL" id="GLQ23572.1"/>
    </source>
</evidence>
<dbReference type="PANTHER" id="PTHR45339">
    <property type="entry name" value="HYBRID SIGNAL TRANSDUCTION HISTIDINE KINASE J"/>
    <property type="match status" value="1"/>
</dbReference>
<keyword evidence="9" id="KW-0472">Membrane</keyword>
<evidence type="ECO:0000313" key="13">
    <source>
        <dbReference type="Proteomes" id="UP001161391"/>
    </source>
</evidence>
<keyword evidence="4" id="KW-0812">Transmembrane</keyword>
<evidence type="ECO:0000256" key="2">
    <source>
        <dbReference type="ARBA" id="ARBA00022475"/>
    </source>
</evidence>
<protein>
    <recommendedName>
        <fullName evidence="11">Response regulatory domain-containing protein</fullName>
    </recommendedName>
</protein>
<dbReference type="SUPFAM" id="SSF47226">
    <property type="entry name" value="Histidine-containing phosphotransfer domain, HPT domain"/>
    <property type="match status" value="1"/>
</dbReference>
<evidence type="ECO:0000256" key="9">
    <source>
        <dbReference type="ARBA" id="ARBA00023136"/>
    </source>
</evidence>